<organism evidence="7 8">
    <name type="scientific">Cinara cedri</name>
    <dbReference type="NCBI Taxonomy" id="506608"/>
    <lineage>
        <taxon>Eukaryota</taxon>
        <taxon>Metazoa</taxon>
        <taxon>Ecdysozoa</taxon>
        <taxon>Arthropoda</taxon>
        <taxon>Hexapoda</taxon>
        <taxon>Insecta</taxon>
        <taxon>Pterygota</taxon>
        <taxon>Neoptera</taxon>
        <taxon>Paraneoptera</taxon>
        <taxon>Hemiptera</taxon>
        <taxon>Sternorrhyncha</taxon>
        <taxon>Aphidomorpha</taxon>
        <taxon>Aphidoidea</taxon>
        <taxon>Aphididae</taxon>
        <taxon>Lachninae</taxon>
        <taxon>Cinara</taxon>
    </lineage>
</organism>
<dbReference type="Gene3D" id="1.25.40.10">
    <property type="entry name" value="Tetratricopeptide repeat domain"/>
    <property type="match status" value="1"/>
</dbReference>
<comment type="subcellular location">
    <subcellularLocation>
        <location evidence="4">Endoplasmic reticulum membrane</location>
        <topology evidence="4">Peripheral membrane protein</topology>
        <orientation evidence="4">Cytoplasmic side</orientation>
    </subcellularLocation>
</comment>
<dbReference type="InterPro" id="IPR039856">
    <property type="entry name" value="EMC2-like"/>
</dbReference>
<gene>
    <name evidence="7" type="ORF">CINCED_3A017051</name>
</gene>
<feature type="coiled-coil region" evidence="5">
    <location>
        <begin position="81"/>
        <end position="108"/>
    </location>
</feature>
<keyword evidence="8" id="KW-1185">Reference proteome</keyword>
<keyword evidence="2" id="KW-0677">Repeat</keyword>
<keyword evidence="3" id="KW-0802">TPR repeat</keyword>
<evidence type="ECO:0000256" key="4">
    <source>
        <dbReference type="RuleBase" id="RU367091"/>
    </source>
</evidence>
<name>A0A5E4N8X8_9HEMI</name>
<dbReference type="OrthoDB" id="124397at2759"/>
<evidence type="ECO:0000313" key="7">
    <source>
        <dbReference type="EMBL" id="VVC41218.1"/>
    </source>
</evidence>
<comment type="function">
    <text evidence="4">Part of the endoplasmic reticulum membrane protein complex (EMC) that enables the energy-independent insertion into endoplasmic reticulum membranes of newly synthesized membrane proteins.</text>
</comment>
<evidence type="ECO:0000256" key="5">
    <source>
        <dbReference type="SAM" id="Coils"/>
    </source>
</evidence>
<feature type="domain" description="EMC2 TPR-like" evidence="6">
    <location>
        <begin position="66"/>
        <end position="190"/>
    </location>
</feature>
<dbReference type="InterPro" id="IPR011990">
    <property type="entry name" value="TPR-like_helical_dom_sf"/>
</dbReference>
<dbReference type="GO" id="GO:0072546">
    <property type="term" value="C:EMC complex"/>
    <property type="evidence" value="ECO:0007669"/>
    <property type="project" value="UniProtKB-UniRule"/>
</dbReference>
<keyword evidence="4" id="KW-0472">Membrane</keyword>
<evidence type="ECO:0000259" key="6">
    <source>
        <dbReference type="Pfam" id="PF22890"/>
    </source>
</evidence>
<dbReference type="EMBL" id="CABPRJ010001914">
    <property type="protein sequence ID" value="VVC41218.1"/>
    <property type="molecule type" value="Genomic_DNA"/>
</dbReference>
<dbReference type="SUPFAM" id="SSF48452">
    <property type="entry name" value="TPR-like"/>
    <property type="match status" value="1"/>
</dbReference>
<protein>
    <recommendedName>
        <fullName evidence="4">ER membrane protein complex subunit 2</fullName>
    </recommendedName>
</protein>
<evidence type="ECO:0000256" key="3">
    <source>
        <dbReference type="ARBA" id="ARBA00022803"/>
    </source>
</evidence>
<evidence type="ECO:0000256" key="2">
    <source>
        <dbReference type="ARBA" id="ARBA00022737"/>
    </source>
</evidence>
<keyword evidence="5" id="KW-0175">Coiled coil</keyword>
<sequence>MVHLSEAQETLKKYREDNERKSKEVLNLWESCVKHKIKQLGNDRYLVLEQVLIAACDCNRIDIAKVCLQMLRDKFPDSLRVQRLSITILEAEEKYDEALEALDKLIKADETNAQTRRHKVAILKAKCQNIEAIKELVEYLKKFMVDQEGWQELSNLYLLEGEYAKSAYCMEEMILHNSQNHLYHQRHADIRYTQGGTDNFELARAHYSYAILLNPNNVRALYGLYLTARSLMSTQKSNQTKKATFKKIATLSLKRVEHMYSEKKQLNKKNQLYVLETLMGSLHLSLN</sequence>
<evidence type="ECO:0000313" key="8">
    <source>
        <dbReference type="Proteomes" id="UP000325440"/>
    </source>
</evidence>
<dbReference type="PANTHER" id="PTHR12760">
    <property type="entry name" value="TETRATRICOPEPTIDE REPEAT PROTEIN"/>
    <property type="match status" value="1"/>
</dbReference>
<comment type="subunit">
    <text evidence="4">Component of the ER membrane protein complex (EMC).</text>
</comment>
<accession>A0A5E4N8X8</accession>
<dbReference type="Pfam" id="PF22890">
    <property type="entry name" value="TPR_EMC2"/>
    <property type="match status" value="1"/>
</dbReference>
<dbReference type="AlphaFoldDB" id="A0A5E4N8X8"/>
<dbReference type="Proteomes" id="UP000325440">
    <property type="component" value="Unassembled WGS sequence"/>
</dbReference>
<keyword evidence="4" id="KW-0256">Endoplasmic reticulum</keyword>
<evidence type="ECO:0000256" key="1">
    <source>
        <dbReference type="ARBA" id="ARBA00010361"/>
    </source>
</evidence>
<reference evidence="7 8" key="1">
    <citation type="submission" date="2019-08" db="EMBL/GenBank/DDBJ databases">
        <authorList>
            <person name="Alioto T."/>
            <person name="Alioto T."/>
            <person name="Gomez Garrido J."/>
        </authorList>
    </citation>
    <scope>NUCLEOTIDE SEQUENCE [LARGE SCALE GENOMIC DNA]</scope>
</reference>
<proteinExistence type="inferred from homology"/>
<comment type="similarity">
    <text evidence="1 4">Belongs to the EMC2 family.</text>
</comment>
<dbReference type="InterPro" id="IPR055217">
    <property type="entry name" value="TPR_EMC2"/>
</dbReference>